<evidence type="ECO:0000313" key="6">
    <source>
        <dbReference type="Proteomes" id="UP001501218"/>
    </source>
</evidence>
<dbReference type="InterPro" id="IPR024516">
    <property type="entry name" value="Mce_C"/>
</dbReference>
<dbReference type="EMBL" id="BAAARA010000001">
    <property type="protein sequence ID" value="GAA2330339.1"/>
    <property type="molecule type" value="Genomic_DNA"/>
</dbReference>
<evidence type="ECO:0000259" key="3">
    <source>
        <dbReference type="Pfam" id="PF02470"/>
    </source>
</evidence>
<keyword evidence="6" id="KW-1185">Reference proteome</keyword>
<feature type="compositionally biased region" description="Gly residues" evidence="2">
    <location>
        <begin position="401"/>
        <end position="413"/>
    </location>
</feature>
<dbReference type="RefSeq" id="WP_344125303.1">
    <property type="nucleotide sequence ID" value="NZ_BAAARA010000001.1"/>
</dbReference>
<keyword evidence="1" id="KW-0175">Coiled coil</keyword>
<organism evidence="5 6">
    <name type="scientific">Saccharopolyspora halophila</name>
    <dbReference type="NCBI Taxonomy" id="405551"/>
    <lineage>
        <taxon>Bacteria</taxon>
        <taxon>Bacillati</taxon>
        <taxon>Actinomycetota</taxon>
        <taxon>Actinomycetes</taxon>
        <taxon>Pseudonocardiales</taxon>
        <taxon>Pseudonocardiaceae</taxon>
        <taxon>Saccharopolyspora</taxon>
    </lineage>
</organism>
<comment type="caution">
    <text evidence="5">The sequence shown here is derived from an EMBL/GenBank/DDBJ whole genome shotgun (WGS) entry which is preliminary data.</text>
</comment>
<evidence type="ECO:0000313" key="5">
    <source>
        <dbReference type="EMBL" id="GAA2330339.1"/>
    </source>
</evidence>
<dbReference type="NCBIfam" id="TIGR00996">
    <property type="entry name" value="Mtu_fam_mce"/>
    <property type="match status" value="1"/>
</dbReference>
<feature type="domain" description="Mammalian cell entry C-terminal" evidence="4">
    <location>
        <begin position="151"/>
        <end position="323"/>
    </location>
</feature>
<dbReference type="PANTHER" id="PTHR33371:SF15">
    <property type="entry name" value="LIPOPROTEIN LPRN"/>
    <property type="match status" value="1"/>
</dbReference>
<feature type="region of interest" description="Disordered" evidence="2">
    <location>
        <begin position="366"/>
        <end position="413"/>
    </location>
</feature>
<sequence length="413" mass="44088">MLHELRAAAAAGYRARFGTGRPRVSARRTAVKVVTSATVALLVLSGCGSRGVYDMPLPGGADVGNDPYEVKVHFNDVLDLVPNAGVRVNEVPVGRVEDIRLANGSWDAEVTVRVNRDVKLPANAMARLRQSSLLGEKYVELTAPPKNPSGSLRDGATIPIERTGRNPQVEEVLGALSLLLNGGGVAQLQSITKELNKAMEGRESDIRNLLGNLDELVAGLDAQRNDITNALESIDRLSAKLNAQRGQIDTALNELGPGLKVLADQREQLVTMLQSLDELSGVATNVVDKSHEDLVANLNQLAPTLHQLAAAGDSLPKSLEVLMTFPFPDNAVQGIKGSDYTNLYVKADLNLTNLLENLGRSRQPLLRAPDGIPLPLAEPNQQQAPPEPQPEPDQQQQNNDDGGGLLGSLLGGD</sequence>
<evidence type="ECO:0000259" key="4">
    <source>
        <dbReference type="Pfam" id="PF11887"/>
    </source>
</evidence>
<dbReference type="Proteomes" id="UP001501218">
    <property type="component" value="Unassembled WGS sequence"/>
</dbReference>
<feature type="compositionally biased region" description="Low complexity" evidence="2">
    <location>
        <begin position="373"/>
        <end position="384"/>
    </location>
</feature>
<proteinExistence type="predicted"/>
<dbReference type="InterPro" id="IPR003399">
    <property type="entry name" value="Mce/MlaD"/>
</dbReference>
<gene>
    <name evidence="5" type="ORF">GCM10009854_01410</name>
</gene>
<protein>
    <submittedName>
        <fullName evidence="5">MCE family protein</fullName>
    </submittedName>
</protein>
<dbReference type="InterPro" id="IPR052336">
    <property type="entry name" value="MlaD_Phospholipid_Transporter"/>
</dbReference>
<evidence type="ECO:0000256" key="2">
    <source>
        <dbReference type="SAM" id="MobiDB-lite"/>
    </source>
</evidence>
<evidence type="ECO:0000256" key="1">
    <source>
        <dbReference type="SAM" id="Coils"/>
    </source>
</evidence>
<accession>A0ABP5SFV0</accession>
<feature type="coiled-coil region" evidence="1">
    <location>
        <begin position="220"/>
        <end position="254"/>
    </location>
</feature>
<dbReference type="PANTHER" id="PTHR33371">
    <property type="entry name" value="INTERMEMBRANE PHOSPHOLIPID TRANSPORT SYSTEM BINDING PROTEIN MLAD-RELATED"/>
    <property type="match status" value="1"/>
</dbReference>
<reference evidence="6" key="1">
    <citation type="journal article" date="2019" name="Int. J. Syst. Evol. Microbiol.">
        <title>The Global Catalogue of Microorganisms (GCM) 10K type strain sequencing project: providing services to taxonomists for standard genome sequencing and annotation.</title>
        <authorList>
            <consortium name="The Broad Institute Genomics Platform"/>
            <consortium name="The Broad Institute Genome Sequencing Center for Infectious Disease"/>
            <person name="Wu L."/>
            <person name="Ma J."/>
        </authorList>
    </citation>
    <scope>NUCLEOTIDE SEQUENCE [LARGE SCALE GENOMIC DNA]</scope>
    <source>
        <strain evidence="6">JCM 16221</strain>
    </source>
</reference>
<dbReference type="Pfam" id="PF11887">
    <property type="entry name" value="Mce4_CUP1"/>
    <property type="match status" value="1"/>
</dbReference>
<name>A0ABP5SFV0_9PSEU</name>
<feature type="domain" description="Mce/MlaD" evidence="3">
    <location>
        <begin position="67"/>
        <end position="143"/>
    </location>
</feature>
<dbReference type="Pfam" id="PF02470">
    <property type="entry name" value="MlaD"/>
    <property type="match status" value="1"/>
</dbReference>
<dbReference type="InterPro" id="IPR005693">
    <property type="entry name" value="Mce"/>
</dbReference>